<sequence length="34" mass="3882">MRRYQLVVEYAQSDRVDPLVGLKGENDVMAAETK</sequence>
<proteinExistence type="predicted"/>
<gene>
    <name evidence="1" type="ORF">UFOPK2842_01012</name>
</gene>
<evidence type="ECO:0000313" key="1">
    <source>
        <dbReference type="EMBL" id="CAB4762305.1"/>
    </source>
</evidence>
<accession>A0A6J6USY7</accession>
<organism evidence="1">
    <name type="scientific">freshwater metagenome</name>
    <dbReference type="NCBI Taxonomy" id="449393"/>
    <lineage>
        <taxon>unclassified sequences</taxon>
        <taxon>metagenomes</taxon>
        <taxon>ecological metagenomes</taxon>
    </lineage>
</organism>
<protein>
    <submittedName>
        <fullName evidence="1">Unannotated protein</fullName>
    </submittedName>
</protein>
<name>A0A6J6USY7_9ZZZZ</name>
<dbReference type="AlphaFoldDB" id="A0A6J6USY7"/>
<dbReference type="EMBL" id="CAEZZI010000121">
    <property type="protein sequence ID" value="CAB4762305.1"/>
    <property type="molecule type" value="Genomic_DNA"/>
</dbReference>
<reference evidence="1" key="1">
    <citation type="submission" date="2020-05" db="EMBL/GenBank/DDBJ databases">
        <authorList>
            <person name="Chiriac C."/>
            <person name="Salcher M."/>
            <person name="Ghai R."/>
            <person name="Kavagutti S V."/>
        </authorList>
    </citation>
    <scope>NUCLEOTIDE SEQUENCE</scope>
</reference>